<organism evidence="2 3">
    <name type="scientific">Delitschia confertaspora ATCC 74209</name>
    <dbReference type="NCBI Taxonomy" id="1513339"/>
    <lineage>
        <taxon>Eukaryota</taxon>
        <taxon>Fungi</taxon>
        <taxon>Dikarya</taxon>
        <taxon>Ascomycota</taxon>
        <taxon>Pezizomycotina</taxon>
        <taxon>Dothideomycetes</taxon>
        <taxon>Pleosporomycetidae</taxon>
        <taxon>Pleosporales</taxon>
        <taxon>Delitschiaceae</taxon>
        <taxon>Delitschia</taxon>
    </lineage>
</organism>
<dbReference type="OrthoDB" id="3257981at2759"/>
<dbReference type="GO" id="GO:0051118">
    <property type="term" value="F:glucan endo-1,3-alpha-glucosidase activity"/>
    <property type="evidence" value="ECO:0007669"/>
    <property type="project" value="InterPro"/>
</dbReference>
<evidence type="ECO:0000313" key="2">
    <source>
        <dbReference type="EMBL" id="KAF2205757.1"/>
    </source>
</evidence>
<protein>
    <submittedName>
        <fullName evidence="2">Glycoside hydrolase family 71 protein</fullName>
    </submittedName>
</protein>
<dbReference type="Pfam" id="PF03659">
    <property type="entry name" value="Glyco_hydro_71"/>
    <property type="match status" value="1"/>
</dbReference>
<dbReference type="AlphaFoldDB" id="A0A9P4JUX1"/>
<evidence type="ECO:0000313" key="3">
    <source>
        <dbReference type="Proteomes" id="UP000799536"/>
    </source>
</evidence>
<keyword evidence="3" id="KW-1185">Reference proteome</keyword>
<dbReference type="CDD" id="cd11577">
    <property type="entry name" value="GH71"/>
    <property type="match status" value="1"/>
</dbReference>
<comment type="caution">
    <text evidence="2">The sequence shown here is derived from an EMBL/GenBank/DDBJ whole genome shotgun (WGS) entry which is preliminary data.</text>
</comment>
<name>A0A9P4JUX1_9PLEO</name>
<evidence type="ECO:0000256" key="1">
    <source>
        <dbReference type="SAM" id="SignalP"/>
    </source>
</evidence>
<dbReference type="EMBL" id="ML993850">
    <property type="protein sequence ID" value="KAF2205757.1"/>
    <property type="molecule type" value="Genomic_DNA"/>
</dbReference>
<dbReference type="InterPro" id="IPR005197">
    <property type="entry name" value="Glyco_hydro_71"/>
</dbReference>
<accession>A0A9P4JUX1</accession>
<reference evidence="2" key="1">
    <citation type="journal article" date="2020" name="Stud. Mycol.">
        <title>101 Dothideomycetes genomes: a test case for predicting lifestyles and emergence of pathogens.</title>
        <authorList>
            <person name="Haridas S."/>
            <person name="Albert R."/>
            <person name="Binder M."/>
            <person name="Bloem J."/>
            <person name="Labutti K."/>
            <person name="Salamov A."/>
            <person name="Andreopoulos B."/>
            <person name="Baker S."/>
            <person name="Barry K."/>
            <person name="Bills G."/>
            <person name="Bluhm B."/>
            <person name="Cannon C."/>
            <person name="Castanera R."/>
            <person name="Culley D."/>
            <person name="Daum C."/>
            <person name="Ezra D."/>
            <person name="Gonzalez J."/>
            <person name="Henrissat B."/>
            <person name="Kuo A."/>
            <person name="Liang C."/>
            <person name="Lipzen A."/>
            <person name="Lutzoni F."/>
            <person name="Magnuson J."/>
            <person name="Mondo S."/>
            <person name="Nolan M."/>
            <person name="Ohm R."/>
            <person name="Pangilinan J."/>
            <person name="Park H.-J."/>
            <person name="Ramirez L."/>
            <person name="Alfaro M."/>
            <person name="Sun H."/>
            <person name="Tritt A."/>
            <person name="Yoshinaga Y."/>
            <person name="Zwiers L.-H."/>
            <person name="Turgeon B."/>
            <person name="Goodwin S."/>
            <person name="Spatafora J."/>
            <person name="Crous P."/>
            <person name="Grigoriev I."/>
        </authorList>
    </citation>
    <scope>NUCLEOTIDE SEQUENCE</scope>
    <source>
        <strain evidence="2">ATCC 74209</strain>
    </source>
</reference>
<feature type="signal peptide" evidence="1">
    <location>
        <begin position="1"/>
        <end position="20"/>
    </location>
</feature>
<keyword evidence="1" id="KW-0732">Signal</keyword>
<keyword evidence="2" id="KW-0378">Hydrolase</keyword>
<dbReference type="Gene3D" id="3.20.20.80">
    <property type="entry name" value="Glycosidases"/>
    <property type="match status" value="1"/>
</dbReference>
<dbReference type="Proteomes" id="UP000799536">
    <property type="component" value="Unassembled WGS sequence"/>
</dbReference>
<feature type="chain" id="PRO_5040473512" evidence="1">
    <location>
        <begin position="21"/>
        <end position="490"/>
    </location>
</feature>
<proteinExistence type="predicted"/>
<sequence length="490" mass="53605">MYFSSWSFLAGSLLAALTTAAPSSNHIIEKRDANNQLVFAHFMVGIVANRNTAADYDDDMKRAKAYGIDAFAMNIGRVNGDDTYNYKQLDLAYQSAVNNGMKLFISFDGNYFTGGDAALIGSYVKKYGNNAAQLKVDNKVFVSTFNGDAIDPATVRSSSGMDLYYAPNYHPWAKPTSDGLDGAFNWMGWDNDGYNKAPKDGRLITVSQGDTDYKNWLAGKGYIAPVSPWFNTHYGTEVSYSKNWVFPSDLLWYNRWNQILALKPRFLEIISWNDYGESHYIGPLASKHTDDGNSKWVNDMPHNGWLEMAKPFIAAYKAGASSPNSYITADQLVYWYRPVSKNLNCDATDTCDKDSIPGNENYFKGKPDGWNSMEDSVFVVALLKSAGTVTVSSGSNTASFNAPAGASSWKVNMGVGQQKFSLVRGGQTVLSDTSLRDISDVCPCGIYNFNAYVGTVPAGARDVLGPDALTGFMSGLKVSTCQAAPSLKTQ</sequence>
<gene>
    <name evidence="2" type="ORF">GQ43DRAFT_246167</name>
</gene>